<keyword evidence="4 6" id="KW-1133">Transmembrane helix</keyword>
<gene>
    <name evidence="7" type="ORF">CH371_02650</name>
</gene>
<evidence type="ECO:0000256" key="6">
    <source>
        <dbReference type="SAM" id="Phobius"/>
    </source>
</evidence>
<dbReference type="PANTHER" id="PTHR43461:SF1">
    <property type="entry name" value="TRANSMEMBRANE PROTEIN 256"/>
    <property type="match status" value="1"/>
</dbReference>
<evidence type="ECO:0000256" key="5">
    <source>
        <dbReference type="ARBA" id="ARBA00023136"/>
    </source>
</evidence>
<comment type="caution">
    <text evidence="7">The sequence shown here is derived from an EMBL/GenBank/DDBJ whole genome shotgun (WGS) entry which is preliminary data.</text>
</comment>
<reference evidence="7 8" key="1">
    <citation type="submission" date="2017-07" db="EMBL/GenBank/DDBJ databases">
        <title>Leptospira spp. isolated from tropical soils.</title>
        <authorList>
            <person name="Thibeaux R."/>
            <person name="Iraola G."/>
            <person name="Ferres I."/>
            <person name="Bierque E."/>
            <person name="Girault D."/>
            <person name="Soupe-Gilbert M.-E."/>
            <person name="Picardeau M."/>
            <person name="Goarant C."/>
        </authorList>
    </citation>
    <scope>NUCLEOTIDE SEQUENCE [LARGE SCALE GENOMIC DNA]</scope>
    <source>
        <strain evidence="7 8">FH2-C-A2</strain>
    </source>
</reference>
<evidence type="ECO:0000313" key="8">
    <source>
        <dbReference type="Proteomes" id="UP000231912"/>
    </source>
</evidence>
<protein>
    <recommendedName>
        <fullName evidence="9">DUF423 domain-containing protein</fullName>
    </recommendedName>
</protein>
<dbReference type="GO" id="GO:0005886">
    <property type="term" value="C:plasma membrane"/>
    <property type="evidence" value="ECO:0007669"/>
    <property type="project" value="TreeGrafter"/>
</dbReference>
<evidence type="ECO:0000313" key="7">
    <source>
        <dbReference type="EMBL" id="PJZ66999.1"/>
    </source>
</evidence>
<accession>A0A2M9ZEZ7</accession>
<dbReference type="RefSeq" id="WP_100757566.1">
    <property type="nucleotide sequence ID" value="NZ_NPDT01000001.1"/>
</dbReference>
<dbReference type="EMBL" id="NPDT01000001">
    <property type="protein sequence ID" value="PJZ66999.1"/>
    <property type="molecule type" value="Genomic_DNA"/>
</dbReference>
<evidence type="ECO:0000256" key="2">
    <source>
        <dbReference type="ARBA" id="ARBA00009694"/>
    </source>
</evidence>
<sequence length="129" mass="13844">MPSKNSNFLPLLISGILGFLGVALGAFGAHGLKSIVTPDLLLIYETGSRYHLIHSVVLFVIALSDKWGESKSLRVGFWGIFIGILIFSGSLYILTITGLRILGAVTPIGGVSFLVGWLAIAYSAFSFRK</sequence>
<evidence type="ECO:0000256" key="4">
    <source>
        <dbReference type="ARBA" id="ARBA00022989"/>
    </source>
</evidence>
<evidence type="ECO:0008006" key="9">
    <source>
        <dbReference type="Google" id="ProtNLM"/>
    </source>
</evidence>
<dbReference type="Pfam" id="PF04241">
    <property type="entry name" value="DUF423"/>
    <property type="match status" value="1"/>
</dbReference>
<dbReference type="AlphaFoldDB" id="A0A2M9ZEZ7"/>
<proteinExistence type="inferred from homology"/>
<comment type="subcellular location">
    <subcellularLocation>
        <location evidence="1">Membrane</location>
        <topology evidence="1">Multi-pass membrane protein</topology>
    </subcellularLocation>
</comment>
<dbReference type="Proteomes" id="UP000231912">
    <property type="component" value="Unassembled WGS sequence"/>
</dbReference>
<keyword evidence="5 6" id="KW-0472">Membrane</keyword>
<feature type="transmembrane region" description="Helical" evidence="6">
    <location>
        <begin position="101"/>
        <end position="125"/>
    </location>
</feature>
<evidence type="ECO:0000256" key="3">
    <source>
        <dbReference type="ARBA" id="ARBA00022692"/>
    </source>
</evidence>
<keyword evidence="3 6" id="KW-0812">Transmembrane</keyword>
<comment type="similarity">
    <text evidence="2">Belongs to the UPF0382 family.</text>
</comment>
<name>A0A2M9ZEZ7_9LEPT</name>
<feature type="transmembrane region" description="Helical" evidence="6">
    <location>
        <begin position="75"/>
        <end position="95"/>
    </location>
</feature>
<dbReference type="PANTHER" id="PTHR43461">
    <property type="entry name" value="TRANSMEMBRANE PROTEIN 256"/>
    <property type="match status" value="1"/>
</dbReference>
<dbReference type="InterPro" id="IPR006696">
    <property type="entry name" value="DUF423"/>
</dbReference>
<organism evidence="7 8">
    <name type="scientific">Leptospira wolffii</name>
    <dbReference type="NCBI Taxonomy" id="409998"/>
    <lineage>
        <taxon>Bacteria</taxon>
        <taxon>Pseudomonadati</taxon>
        <taxon>Spirochaetota</taxon>
        <taxon>Spirochaetia</taxon>
        <taxon>Leptospirales</taxon>
        <taxon>Leptospiraceae</taxon>
        <taxon>Leptospira</taxon>
    </lineage>
</organism>
<evidence type="ECO:0000256" key="1">
    <source>
        <dbReference type="ARBA" id="ARBA00004141"/>
    </source>
</evidence>